<evidence type="ECO:0000313" key="3">
    <source>
        <dbReference type="Proteomes" id="UP001499984"/>
    </source>
</evidence>
<feature type="domain" description="Transposase IS701-like DDE" evidence="1">
    <location>
        <begin position="35"/>
        <end position="108"/>
    </location>
</feature>
<gene>
    <name evidence="2" type="ORF">GCM10022233_56810</name>
</gene>
<proteinExistence type="predicted"/>
<comment type="caution">
    <text evidence="2">The sequence shown here is derived from an EMBL/GenBank/DDBJ whole genome shotgun (WGS) entry which is preliminary data.</text>
</comment>
<dbReference type="Proteomes" id="UP001499984">
    <property type="component" value="Unassembled WGS sequence"/>
</dbReference>
<evidence type="ECO:0000259" key="1">
    <source>
        <dbReference type="Pfam" id="PF13546"/>
    </source>
</evidence>
<organism evidence="2 3">
    <name type="scientific">Streptomyces shaanxiensis</name>
    <dbReference type="NCBI Taxonomy" id="653357"/>
    <lineage>
        <taxon>Bacteria</taxon>
        <taxon>Bacillati</taxon>
        <taxon>Actinomycetota</taxon>
        <taxon>Actinomycetes</taxon>
        <taxon>Kitasatosporales</taxon>
        <taxon>Streptomycetaceae</taxon>
        <taxon>Streptomyces</taxon>
    </lineage>
</organism>
<evidence type="ECO:0000313" key="2">
    <source>
        <dbReference type="EMBL" id="GAA4072289.1"/>
    </source>
</evidence>
<reference evidence="3" key="1">
    <citation type="journal article" date="2019" name="Int. J. Syst. Evol. Microbiol.">
        <title>The Global Catalogue of Microorganisms (GCM) 10K type strain sequencing project: providing services to taxonomists for standard genome sequencing and annotation.</title>
        <authorList>
            <consortium name="The Broad Institute Genomics Platform"/>
            <consortium name="The Broad Institute Genome Sequencing Center for Infectious Disease"/>
            <person name="Wu L."/>
            <person name="Ma J."/>
        </authorList>
    </citation>
    <scope>NUCLEOTIDE SEQUENCE [LARGE SCALE GENOMIC DNA]</scope>
    <source>
        <strain evidence="3">JCM 16925</strain>
    </source>
</reference>
<sequence>MIIGVRRLKIRWWPLLTARPGRWDDDFAGLLRRIAQRFARAEPRRRVGKFIQGLLADLPRKNCWTIAEWAGEATADGMQHLLERAKWNADEVRDDLREYVVDHLAPSRWCNSSTRRAM</sequence>
<accession>A0ABP7VQD6</accession>
<protein>
    <recommendedName>
        <fullName evidence="1">Transposase IS701-like DDE domain-containing protein</fullName>
    </recommendedName>
</protein>
<keyword evidence="3" id="KW-1185">Reference proteome</keyword>
<dbReference type="EMBL" id="BAAAZY010000013">
    <property type="protein sequence ID" value="GAA4072289.1"/>
    <property type="molecule type" value="Genomic_DNA"/>
</dbReference>
<dbReference type="Pfam" id="PF13546">
    <property type="entry name" value="DDE_5"/>
    <property type="match status" value="1"/>
</dbReference>
<name>A0ABP7VQD6_9ACTN</name>
<dbReference type="InterPro" id="IPR038721">
    <property type="entry name" value="IS701-like_DDE_dom"/>
</dbReference>